<accession>A0A5R9F6N4</accession>
<name>A0A5R9F6N4_9BACL</name>
<evidence type="ECO:0000313" key="3">
    <source>
        <dbReference type="EMBL" id="TLS38006.1"/>
    </source>
</evidence>
<evidence type="ECO:0000256" key="1">
    <source>
        <dbReference type="ARBA" id="ARBA00022723"/>
    </source>
</evidence>
<dbReference type="PANTHER" id="PTHR36113">
    <property type="entry name" value="LYASE, PUTATIVE-RELATED-RELATED"/>
    <property type="match status" value="1"/>
</dbReference>
<proteinExistence type="predicted"/>
<dbReference type="PANTHER" id="PTHR36113:SF6">
    <property type="entry name" value="FOSFOMYCIN RESISTANCE PROTEIN FOSX"/>
    <property type="match status" value="1"/>
</dbReference>
<protein>
    <submittedName>
        <fullName evidence="3">Glutathione transferase</fullName>
    </submittedName>
</protein>
<dbReference type="PROSITE" id="PS51819">
    <property type="entry name" value="VOC"/>
    <property type="match status" value="1"/>
</dbReference>
<feature type="domain" description="VOC" evidence="2">
    <location>
        <begin position="5"/>
        <end position="119"/>
    </location>
</feature>
<reference evidence="3 4" key="1">
    <citation type="submission" date="2019-04" db="EMBL/GenBank/DDBJ databases">
        <title>Bacillus caeni sp. nov., a bacterium isolated from mangrove sediment.</title>
        <authorList>
            <person name="Huang H."/>
            <person name="Mo K."/>
            <person name="Hu Y."/>
        </authorList>
    </citation>
    <scope>NUCLEOTIDE SEQUENCE [LARGE SCALE GENOMIC DNA]</scope>
    <source>
        <strain evidence="3 4">HB172195</strain>
    </source>
</reference>
<dbReference type="EMBL" id="SWLG01000004">
    <property type="protein sequence ID" value="TLS38006.1"/>
    <property type="molecule type" value="Genomic_DNA"/>
</dbReference>
<dbReference type="OrthoDB" id="192739at2"/>
<keyword evidence="1" id="KW-0479">Metal-binding</keyword>
<dbReference type="Gene3D" id="3.10.180.10">
    <property type="entry name" value="2,3-Dihydroxybiphenyl 1,2-Dioxygenase, domain 1"/>
    <property type="match status" value="1"/>
</dbReference>
<sequence length="129" mass="14933">MKVKGFSHVTIRVSDLNRSLQFYQDCLEMKVVHKGRRDAYLEWGTAWICLVESDILKRTENQAGVDHVAFYIEEENFEDAVNKLIARKVTVARMPVKRGQGMTFNFLDPDGTQLELHTGTLKSRMEVWV</sequence>
<dbReference type="SUPFAM" id="SSF54593">
    <property type="entry name" value="Glyoxalase/Bleomycin resistance protein/Dihydroxybiphenyl dioxygenase"/>
    <property type="match status" value="1"/>
</dbReference>
<dbReference type="InterPro" id="IPR037523">
    <property type="entry name" value="VOC_core"/>
</dbReference>
<keyword evidence="3" id="KW-0808">Transferase</keyword>
<dbReference type="Proteomes" id="UP000308230">
    <property type="component" value="Unassembled WGS sequence"/>
</dbReference>
<dbReference type="InterPro" id="IPR051332">
    <property type="entry name" value="Fosfomycin_Res_Enzymes"/>
</dbReference>
<dbReference type="AlphaFoldDB" id="A0A5R9F6N4"/>
<dbReference type="Pfam" id="PF00903">
    <property type="entry name" value="Glyoxalase"/>
    <property type="match status" value="1"/>
</dbReference>
<evidence type="ECO:0000313" key="4">
    <source>
        <dbReference type="Proteomes" id="UP000308230"/>
    </source>
</evidence>
<evidence type="ECO:0000259" key="2">
    <source>
        <dbReference type="PROSITE" id="PS51819"/>
    </source>
</evidence>
<dbReference type="InterPro" id="IPR004360">
    <property type="entry name" value="Glyas_Fos-R_dOase_dom"/>
</dbReference>
<dbReference type="GO" id="GO:0046872">
    <property type="term" value="F:metal ion binding"/>
    <property type="evidence" value="ECO:0007669"/>
    <property type="project" value="UniProtKB-KW"/>
</dbReference>
<organism evidence="3 4">
    <name type="scientific">Exobacillus caeni</name>
    <dbReference type="NCBI Taxonomy" id="2574798"/>
    <lineage>
        <taxon>Bacteria</taxon>
        <taxon>Bacillati</taxon>
        <taxon>Bacillota</taxon>
        <taxon>Bacilli</taxon>
        <taxon>Bacillales</taxon>
        <taxon>Guptibacillaceae</taxon>
        <taxon>Exobacillus</taxon>
    </lineage>
</organism>
<dbReference type="GO" id="GO:0016740">
    <property type="term" value="F:transferase activity"/>
    <property type="evidence" value="ECO:0007669"/>
    <property type="project" value="UniProtKB-KW"/>
</dbReference>
<dbReference type="RefSeq" id="WP_138124046.1">
    <property type="nucleotide sequence ID" value="NZ_SWLG01000004.1"/>
</dbReference>
<dbReference type="InterPro" id="IPR029068">
    <property type="entry name" value="Glyas_Bleomycin-R_OHBP_Dase"/>
</dbReference>
<gene>
    <name evidence="3" type="ORF">FCL54_05520</name>
</gene>
<keyword evidence="4" id="KW-1185">Reference proteome</keyword>
<comment type="caution">
    <text evidence="3">The sequence shown here is derived from an EMBL/GenBank/DDBJ whole genome shotgun (WGS) entry which is preliminary data.</text>
</comment>